<dbReference type="SUPFAM" id="SSF52799">
    <property type="entry name" value="(Phosphotyrosine protein) phosphatases II"/>
    <property type="match status" value="1"/>
</dbReference>
<feature type="compositionally biased region" description="Acidic residues" evidence="10">
    <location>
        <begin position="382"/>
        <end position="409"/>
    </location>
</feature>
<dbReference type="InterPro" id="IPR003595">
    <property type="entry name" value="Tyr_Pase_cat"/>
</dbReference>
<feature type="active site" description="Phosphocysteine intermediate" evidence="8">
    <location>
        <position position="224"/>
    </location>
</feature>
<feature type="binding site" evidence="9">
    <location>
        <position position="270"/>
    </location>
    <ligand>
        <name>substrate</name>
    </ligand>
</feature>
<name>A0A834HVK2_RHYFE</name>
<comment type="similarity">
    <text evidence="2">Belongs to the protein-tyrosine phosphatase family. Non-receptor class 1 subfamily.</text>
</comment>
<dbReference type="PROSITE" id="PS50056">
    <property type="entry name" value="TYR_PHOSPHATASE_2"/>
    <property type="match status" value="1"/>
</dbReference>
<dbReference type="EMBL" id="JAACXV010014240">
    <property type="protein sequence ID" value="KAF7269315.1"/>
    <property type="molecule type" value="Genomic_DNA"/>
</dbReference>
<dbReference type="PANTHER" id="PTHR46047:SF3">
    <property type="entry name" value="TYROSINE-PROTEIN PHOSPHATASE NON-RECEPTOR TYPE 61F"/>
    <property type="match status" value="1"/>
</dbReference>
<dbReference type="InterPro" id="IPR000242">
    <property type="entry name" value="PTP_cat"/>
</dbReference>
<evidence type="ECO:0000259" key="11">
    <source>
        <dbReference type="PROSITE" id="PS50055"/>
    </source>
</evidence>
<dbReference type="GO" id="GO:0019901">
    <property type="term" value="F:protein kinase binding"/>
    <property type="evidence" value="ECO:0007669"/>
    <property type="project" value="TreeGrafter"/>
</dbReference>
<dbReference type="CDD" id="cd14545">
    <property type="entry name" value="PTPc-N1_2"/>
    <property type="match status" value="1"/>
</dbReference>
<evidence type="ECO:0000256" key="6">
    <source>
        <dbReference type="ARBA" id="ARBA00022912"/>
    </source>
</evidence>
<evidence type="ECO:0000313" key="13">
    <source>
        <dbReference type="EMBL" id="KAF7269315.1"/>
    </source>
</evidence>
<feature type="compositionally biased region" description="Basic and acidic residues" evidence="10">
    <location>
        <begin position="442"/>
        <end position="452"/>
    </location>
</feature>
<dbReference type="GO" id="GO:0004726">
    <property type="term" value="F:non-membrane spanning protein tyrosine phosphatase activity"/>
    <property type="evidence" value="ECO:0007669"/>
    <property type="project" value="TreeGrafter"/>
</dbReference>
<keyword evidence="4" id="KW-0597">Phosphoprotein</keyword>
<sequence length="475" mass="54086">MTSESSSNNIETEYLELSLKDDWPAFFQRIRAKSLKQEGQCSEALKPQNKILNRYRDVHPYDHSRIILQRGSTDYINANLCKVERANRKYILTQGPLSNTVSHFWLMVWEQQSKAVLMLNKLIEKKAEKCSQYWPSTIGSKINFPDVGLTLEYIKQEDHSYYLTRVLRLTDIESGKSREILQFHYITWPDFGVPCSPTKFLDFLKKVRNAGVLKEDVGPPIVHCSAGIGRSGTFCLVDSCLILIEKYGLNSVNVEEVLLEMRKYRTGLIQTHEQLRFSYQAIIEGANQLLTSNSDDDSEAKVNHVIDGDLIEEAPSSEEDDEPPPLPPPRTDSLKAAHNGLADKPLPTIPQSASDDDLTYKENGGNIDESRIPSGPLPVVPGDEEEEDDESSEDSLGDDEADEEDEAVEEILIGSDSPNSEFKENASKTSAAELRHRRRVERKQQMEQQVRDMKRRQQANEHWQQLKRPKTTHQD</sequence>
<dbReference type="Gene3D" id="3.90.190.10">
    <property type="entry name" value="Protein tyrosine phosphatase superfamily"/>
    <property type="match status" value="1"/>
</dbReference>
<dbReference type="InterPro" id="IPR016130">
    <property type="entry name" value="Tyr_Pase_AS"/>
</dbReference>
<keyword evidence="5" id="KW-0378">Hydrolase</keyword>
<dbReference type="SMART" id="SM00194">
    <property type="entry name" value="PTPc"/>
    <property type="match status" value="1"/>
</dbReference>
<feature type="region of interest" description="Disordered" evidence="10">
    <location>
        <begin position="313"/>
        <end position="475"/>
    </location>
</feature>
<dbReference type="PANTHER" id="PTHR46047">
    <property type="entry name" value="TYROSINE-PROTEIN PHOSPHATASE NON-RECEPTOR TYPE 61F"/>
    <property type="match status" value="1"/>
</dbReference>
<feature type="compositionally biased region" description="Acidic residues" evidence="10">
    <location>
        <begin position="313"/>
        <end position="323"/>
    </location>
</feature>
<feature type="domain" description="Tyrosine specific protein phosphatases" evidence="12">
    <location>
        <begin position="198"/>
        <end position="276"/>
    </location>
</feature>
<gene>
    <name evidence="13" type="ORF">GWI33_017638</name>
</gene>
<evidence type="ECO:0000256" key="9">
    <source>
        <dbReference type="PIRSR" id="PIRSR000926-2"/>
    </source>
</evidence>
<keyword evidence="6" id="KW-0904">Protein phosphatase</keyword>
<dbReference type="GO" id="GO:0009653">
    <property type="term" value="P:anatomical structure morphogenesis"/>
    <property type="evidence" value="ECO:0007669"/>
    <property type="project" value="UniProtKB-ARBA"/>
</dbReference>
<reference evidence="13" key="1">
    <citation type="submission" date="2020-08" db="EMBL/GenBank/DDBJ databases">
        <title>Genome sequencing and assembly of the red palm weevil Rhynchophorus ferrugineus.</title>
        <authorList>
            <person name="Dias G.B."/>
            <person name="Bergman C.M."/>
            <person name="Manee M."/>
        </authorList>
    </citation>
    <scope>NUCLEOTIDE SEQUENCE</scope>
    <source>
        <strain evidence="13">AA-2017</strain>
        <tissue evidence="13">Whole larva</tissue>
    </source>
</reference>
<evidence type="ECO:0000256" key="4">
    <source>
        <dbReference type="ARBA" id="ARBA00022553"/>
    </source>
</evidence>
<evidence type="ECO:0000256" key="3">
    <source>
        <dbReference type="ARBA" id="ARBA00013064"/>
    </source>
</evidence>
<dbReference type="OrthoDB" id="9450131at2759"/>
<keyword evidence="7" id="KW-0472">Membrane</keyword>
<dbReference type="GO" id="GO:0048666">
    <property type="term" value="P:neuron development"/>
    <property type="evidence" value="ECO:0007669"/>
    <property type="project" value="UniProtKB-ARBA"/>
</dbReference>
<dbReference type="GO" id="GO:0005634">
    <property type="term" value="C:nucleus"/>
    <property type="evidence" value="ECO:0007669"/>
    <property type="project" value="TreeGrafter"/>
</dbReference>
<dbReference type="PROSITE" id="PS00383">
    <property type="entry name" value="TYR_PHOSPHATASE_1"/>
    <property type="match status" value="1"/>
</dbReference>
<dbReference type="InterPro" id="IPR000387">
    <property type="entry name" value="Tyr_Pase_dom"/>
</dbReference>
<dbReference type="Pfam" id="PF00102">
    <property type="entry name" value="Y_phosphatase"/>
    <property type="match status" value="1"/>
</dbReference>
<dbReference type="PRINTS" id="PR00700">
    <property type="entry name" value="PRTYPHPHTASE"/>
</dbReference>
<dbReference type="GO" id="GO:0005783">
    <property type="term" value="C:endoplasmic reticulum"/>
    <property type="evidence" value="ECO:0007669"/>
    <property type="project" value="UniProtKB-SubCell"/>
</dbReference>
<feature type="domain" description="Tyrosine-protein phosphatase" evidence="11">
    <location>
        <begin position="27"/>
        <end position="285"/>
    </location>
</feature>
<keyword evidence="14" id="KW-1185">Reference proteome</keyword>
<organism evidence="13 14">
    <name type="scientific">Rhynchophorus ferrugineus</name>
    <name type="common">Red palm weevil</name>
    <name type="synonym">Curculio ferrugineus</name>
    <dbReference type="NCBI Taxonomy" id="354439"/>
    <lineage>
        <taxon>Eukaryota</taxon>
        <taxon>Metazoa</taxon>
        <taxon>Ecdysozoa</taxon>
        <taxon>Arthropoda</taxon>
        <taxon>Hexapoda</taxon>
        <taxon>Insecta</taxon>
        <taxon>Pterygota</taxon>
        <taxon>Neoptera</taxon>
        <taxon>Endopterygota</taxon>
        <taxon>Coleoptera</taxon>
        <taxon>Polyphaga</taxon>
        <taxon>Cucujiformia</taxon>
        <taxon>Curculionidae</taxon>
        <taxon>Dryophthorinae</taxon>
        <taxon>Rhynchophorus</taxon>
    </lineage>
</organism>
<evidence type="ECO:0000256" key="2">
    <source>
        <dbReference type="ARBA" id="ARBA00009701"/>
    </source>
</evidence>
<evidence type="ECO:0000256" key="8">
    <source>
        <dbReference type="PIRSR" id="PIRSR000926-1"/>
    </source>
</evidence>
<accession>A0A834HVK2</accession>
<evidence type="ECO:0000259" key="12">
    <source>
        <dbReference type="PROSITE" id="PS50056"/>
    </source>
</evidence>
<comment type="caution">
    <text evidence="13">The sequence shown here is derived from an EMBL/GenBank/DDBJ whole genome shotgun (WGS) entry which is preliminary data.</text>
</comment>
<feature type="binding site" evidence="9">
    <location>
        <begin position="224"/>
        <end position="230"/>
    </location>
    <ligand>
        <name>substrate</name>
    </ligand>
</feature>
<feature type="binding site" evidence="9">
    <location>
        <position position="190"/>
    </location>
    <ligand>
        <name>substrate</name>
    </ligand>
</feature>
<dbReference type="SMART" id="SM00404">
    <property type="entry name" value="PTPc_motif"/>
    <property type="match status" value="1"/>
</dbReference>
<evidence type="ECO:0000256" key="7">
    <source>
        <dbReference type="ARBA" id="ARBA00023136"/>
    </source>
</evidence>
<feature type="compositionally biased region" description="Basic residues" evidence="10">
    <location>
        <begin position="465"/>
        <end position="475"/>
    </location>
</feature>
<comment type="subcellular location">
    <subcellularLocation>
        <location evidence="1">Endomembrane system</location>
    </subcellularLocation>
</comment>
<dbReference type="PROSITE" id="PS50055">
    <property type="entry name" value="TYR_PHOSPHATASE_PTP"/>
    <property type="match status" value="1"/>
</dbReference>
<evidence type="ECO:0000313" key="14">
    <source>
        <dbReference type="Proteomes" id="UP000625711"/>
    </source>
</evidence>
<dbReference type="InterPro" id="IPR029021">
    <property type="entry name" value="Prot-tyrosine_phosphatase-like"/>
</dbReference>
<dbReference type="Proteomes" id="UP000625711">
    <property type="component" value="Unassembled WGS sequence"/>
</dbReference>
<dbReference type="GO" id="GO:0070373">
    <property type="term" value="P:negative regulation of ERK1 and ERK2 cascade"/>
    <property type="evidence" value="ECO:0007669"/>
    <property type="project" value="TreeGrafter"/>
</dbReference>
<evidence type="ECO:0000256" key="1">
    <source>
        <dbReference type="ARBA" id="ARBA00004308"/>
    </source>
</evidence>
<evidence type="ECO:0000256" key="5">
    <source>
        <dbReference type="ARBA" id="ARBA00022801"/>
    </source>
</evidence>
<dbReference type="GO" id="GO:0046426">
    <property type="term" value="P:negative regulation of receptor signaling pathway via JAK-STAT"/>
    <property type="evidence" value="ECO:0007669"/>
    <property type="project" value="TreeGrafter"/>
</dbReference>
<dbReference type="AlphaFoldDB" id="A0A834HVK2"/>
<evidence type="ECO:0000256" key="10">
    <source>
        <dbReference type="SAM" id="MobiDB-lite"/>
    </source>
</evidence>
<proteinExistence type="inferred from homology"/>
<protein>
    <recommendedName>
        <fullName evidence="3">protein-tyrosine-phosphatase</fullName>
        <ecNumber evidence="3">3.1.3.48</ecNumber>
    </recommendedName>
</protein>
<dbReference type="InterPro" id="IPR051985">
    <property type="entry name" value="NR_tyrosine_phosphatase"/>
</dbReference>
<dbReference type="EC" id="3.1.3.48" evidence="3"/>